<dbReference type="OrthoDB" id="9782218at2"/>
<name>A0A368KQA0_9BACT</name>
<keyword evidence="4 7" id="KW-0732">Signal</keyword>
<keyword evidence="6" id="KW-0106">Calcium</keyword>
<dbReference type="PROSITE" id="PS00149">
    <property type="entry name" value="SULFATASE_2"/>
    <property type="match status" value="1"/>
</dbReference>
<feature type="signal peptide" evidence="7">
    <location>
        <begin position="1"/>
        <end position="20"/>
    </location>
</feature>
<evidence type="ECO:0000256" key="5">
    <source>
        <dbReference type="ARBA" id="ARBA00022801"/>
    </source>
</evidence>
<dbReference type="InterPro" id="IPR017850">
    <property type="entry name" value="Alkaline_phosphatase_core_sf"/>
</dbReference>
<evidence type="ECO:0000256" key="7">
    <source>
        <dbReference type="SAM" id="SignalP"/>
    </source>
</evidence>
<dbReference type="InterPro" id="IPR024607">
    <property type="entry name" value="Sulfatase_CS"/>
</dbReference>
<dbReference type="InterPro" id="IPR000917">
    <property type="entry name" value="Sulfatase_N"/>
</dbReference>
<dbReference type="SUPFAM" id="SSF53649">
    <property type="entry name" value="Alkaline phosphatase-like"/>
    <property type="match status" value="1"/>
</dbReference>
<protein>
    <submittedName>
        <fullName evidence="9">DUF4976 domain-containing protein</fullName>
    </submittedName>
</protein>
<dbReference type="PANTHER" id="PTHR45953:SF1">
    <property type="entry name" value="IDURONATE 2-SULFATASE"/>
    <property type="match status" value="1"/>
</dbReference>
<evidence type="ECO:0000259" key="8">
    <source>
        <dbReference type="Pfam" id="PF00884"/>
    </source>
</evidence>
<comment type="cofactor">
    <cofactor evidence="1">
        <name>Ca(2+)</name>
        <dbReference type="ChEBI" id="CHEBI:29108"/>
    </cofactor>
</comment>
<comment type="similarity">
    <text evidence="2">Belongs to the sulfatase family.</text>
</comment>
<dbReference type="CDD" id="cd16030">
    <property type="entry name" value="iduronate-2-sulfatase"/>
    <property type="match status" value="1"/>
</dbReference>
<feature type="domain" description="Sulfatase N-terminal" evidence="8">
    <location>
        <begin position="35"/>
        <end position="374"/>
    </location>
</feature>
<gene>
    <name evidence="9" type="ORF">DTL42_14725</name>
</gene>
<dbReference type="PROSITE" id="PS00523">
    <property type="entry name" value="SULFATASE_1"/>
    <property type="match status" value="1"/>
</dbReference>
<dbReference type="InterPro" id="IPR035874">
    <property type="entry name" value="IDS"/>
</dbReference>
<dbReference type="Gene3D" id="3.40.720.10">
    <property type="entry name" value="Alkaline Phosphatase, subunit A"/>
    <property type="match status" value="1"/>
</dbReference>
<keyword evidence="5" id="KW-0378">Hydrolase</keyword>
<dbReference type="PANTHER" id="PTHR45953">
    <property type="entry name" value="IDURONATE 2-SULFATASE"/>
    <property type="match status" value="1"/>
</dbReference>
<evidence type="ECO:0000256" key="6">
    <source>
        <dbReference type="ARBA" id="ARBA00022837"/>
    </source>
</evidence>
<dbReference type="GO" id="GO:0005737">
    <property type="term" value="C:cytoplasm"/>
    <property type="evidence" value="ECO:0007669"/>
    <property type="project" value="TreeGrafter"/>
</dbReference>
<reference evidence="9 10" key="1">
    <citation type="submission" date="2018-07" db="EMBL/GenBank/DDBJ databases">
        <title>Comparative genomes isolates from brazilian mangrove.</title>
        <authorList>
            <person name="De Araujo J.E."/>
            <person name="Taketani R.G."/>
            <person name="Silva M.C.P."/>
            <person name="Lourenco M.V."/>
            <person name="Oliveira V.M."/>
            <person name="Andreote F.D."/>
        </authorList>
    </citation>
    <scope>NUCLEOTIDE SEQUENCE [LARGE SCALE GENOMIC DNA]</scope>
    <source>
        <strain evidence="9 10">HEX PRIS-MGV</strain>
    </source>
</reference>
<sequence length="470" mass="53040">MAFPRLRLIGCVGLAVLLYAANFQKACLAEEKRLNVLFIAVDDMNNDLGCYGNTQVHSPNIDRLAKAGTCFDRAYCQFPLCSPSRTSIMTGLRPDTTKVFDLKKHFREVIPEVMTLPQAFEKQGYFTARVGKIYHYGNPGQIGTNGLDDDASWQTRINPSGRDKQEENLIVNHTPKRGLGSSLSFLAAEGTDEEQTDGMVATETIRLLEENKDKPFFIAAGFYRPHCPYVAPKKYFDLYPMQEVPRWKNDFPEVDTAPELAFASNKPWPWLGANSQQLQEAQQAYWATISFVDAQVGRLLDALDRLDLQENTVVVFWSDHGYHFGDHGLVMKQSLFERSARVPLIVVAPGQKEKGTHSGRTVELVDLYPTLTQLCAVEAPSGLPGESLVPLLDNPAATWNKPAITQTRRNKNRMGYSLRNERYRLVTWGEGQHQLYDYNTDPNEKNNLANSPQHAQLLEQLMAELNQRLK</sequence>
<dbReference type="AlphaFoldDB" id="A0A368KQA0"/>
<proteinExistence type="inferred from homology"/>
<organism evidence="9 10">
    <name type="scientific">Bremerella cremea</name>
    <dbReference type="NCBI Taxonomy" id="1031537"/>
    <lineage>
        <taxon>Bacteria</taxon>
        <taxon>Pseudomonadati</taxon>
        <taxon>Planctomycetota</taxon>
        <taxon>Planctomycetia</taxon>
        <taxon>Pirellulales</taxon>
        <taxon>Pirellulaceae</taxon>
        <taxon>Bremerella</taxon>
    </lineage>
</organism>
<evidence type="ECO:0000256" key="4">
    <source>
        <dbReference type="ARBA" id="ARBA00022729"/>
    </source>
</evidence>
<accession>A0A368KQA0</accession>
<keyword evidence="3" id="KW-0479">Metal-binding</keyword>
<evidence type="ECO:0000256" key="3">
    <source>
        <dbReference type="ARBA" id="ARBA00022723"/>
    </source>
</evidence>
<dbReference type="EMBL" id="QPEX01000028">
    <property type="protein sequence ID" value="RCS47766.1"/>
    <property type="molecule type" value="Genomic_DNA"/>
</dbReference>
<dbReference type="GO" id="GO:0046872">
    <property type="term" value="F:metal ion binding"/>
    <property type="evidence" value="ECO:0007669"/>
    <property type="project" value="UniProtKB-KW"/>
</dbReference>
<comment type="caution">
    <text evidence="9">The sequence shown here is derived from an EMBL/GenBank/DDBJ whole genome shotgun (WGS) entry which is preliminary data.</text>
</comment>
<dbReference type="Proteomes" id="UP000253562">
    <property type="component" value="Unassembled WGS sequence"/>
</dbReference>
<evidence type="ECO:0000256" key="1">
    <source>
        <dbReference type="ARBA" id="ARBA00001913"/>
    </source>
</evidence>
<evidence type="ECO:0000313" key="10">
    <source>
        <dbReference type="Proteomes" id="UP000253562"/>
    </source>
</evidence>
<dbReference type="GO" id="GO:0004423">
    <property type="term" value="F:iduronate-2-sulfatase activity"/>
    <property type="evidence" value="ECO:0007669"/>
    <property type="project" value="InterPro"/>
</dbReference>
<evidence type="ECO:0000256" key="2">
    <source>
        <dbReference type="ARBA" id="ARBA00008779"/>
    </source>
</evidence>
<dbReference type="Pfam" id="PF00884">
    <property type="entry name" value="Sulfatase"/>
    <property type="match status" value="1"/>
</dbReference>
<dbReference type="RefSeq" id="WP_114369492.1">
    <property type="nucleotide sequence ID" value="NZ_QPEX01000028.1"/>
</dbReference>
<evidence type="ECO:0000313" key="9">
    <source>
        <dbReference type="EMBL" id="RCS47766.1"/>
    </source>
</evidence>
<feature type="chain" id="PRO_5016859267" evidence="7">
    <location>
        <begin position="21"/>
        <end position="470"/>
    </location>
</feature>